<name>A0A2T2NUR4_CORCC</name>
<evidence type="ECO:0000313" key="7">
    <source>
        <dbReference type="Proteomes" id="UP000240883"/>
    </source>
</evidence>
<organism evidence="6 7">
    <name type="scientific">Corynespora cassiicola Philippines</name>
    <dbReference type="NCBI Taxonomy" id="1448308"/>
    <lineage>
        <taxon>Eukaryota</taxon>
        <taxon>Fungi</taxon>
        <taxon>Dikarya</taxon>
        <taxon>Ascomycota</taxon>
        <taxon>Pezizomycotina</taxon>
        <taxon>Dothideomycetes</taxon>
        <taxon>Pleosporomycetidae</taxon>
        <taxon>Pleosporales</taxon>
        <taxon>Corynesporascaceae</taxon>
        <taxon>Corynespora</taxon>
    </lineage>
</organism>
<dbReference type="AlphaFoldDB" id="A0A2T2NUR4"/>
<dbReference type="PANTHER" id="PTHR16932:SF18">
    <property type="entry name" value="INTERFERON, ALPHA-INDUCIBLE PROTEIN 27-LIKE 2"/>
    <property type="match status" value="1"/>
</dbReference>
<reference evidence="6 7" key="1">
    <citation type="journal article" date="2018" name="Front. Microbiol.">
        <title>Genome-Wide Analysis of Corynespora cassiicola Leaf Fall Disease Putative Effectors.</title>
        <authorList>
            <person name="Lopez D."/>
            <person name="Ribeiro S."/>
            <person name="Label P."/>
            <person name="Fumanal B."/>
            <person name="Venisse J.S."/>
            <person name="Kohler A."/>
            <person name="de Oliveira R.R."/>
            <person name="Labutti K."/>
            <person name="Lipzen A."/>
            <person name="Lail K."/>
            <person name="Bauer D."/>
            <person name="Ohm R.A."/>
            <person name="Barry K.W."/>
            <person name="Spatafora J."/>
            <person name="Grigoriev I.V."/>
            <person name="Martin F.M."/>
            <person name="Pujade-Renaud V."/>
        </authorList>
    </citation>
    <scope>NUCLEOTIDE SEQUENCE [LARGE SCALE GENOMIC DNA]</scope>
    <source>
        <strain evidence="6 7">Philippines</strain>
    </source>
</reference>
<comment type="subcellular location">
    <subcellularLocation>
        <location evidence="1">Membrane</location>
        <topology evidence="1">Multi-pass membrane protein</topology>
    </subcellularLocation>
</comment>
<protein>
    <submittedName>
        <fullName evidence="6">Uncharacterized protein</fullName>
    </submittedName>
</protein>
<dbReference type="Pfam" id="PF06140">
    <property type="entry name" value="Ifi-6-16"/>
    <property type="match status" value="1"/>
</dbReference>
<keyword evidence="5" id="KW-0472">Membrane</keyword>
<dbReference type="InterPro" id="IPR009311">
    <property type="entry name" value="IFI6/IFI27-like"/>
</dbReference>
<evidence type="ECO:0000256" key="4">
    <source>
        <dbReference type="ARBA" id="ARBA00022989"/>
    </source>
</evidence>
<dbReference type="GO" id="GO:0016020">
    <property type="term" value="C:membrane"/>
    <property type="evidence" value="ECO:0007669"/>
    <property type="project" value="UniProtKB-SubCell"/>
</dbReference>
<dbReference type="Proteomes" id="UP000240883">
    <property type="component" value="Unassembled WGS sequence"/>
</dbReference>
<keyword evidence="3" id="KW-0812">Transmembrane</keyword>
<keyword evidence="7" id="KW-1185">Reference proteome</keyword>
<dbReference type="PANTHER" id="PTHR16932">
    <property type="entry name" value="INTERFERON ALPHA-INDUCIBLE PROTEIN 27"/>
    <property type="match status" value="1"/>
</dbReference>
<evidence type="ECO:0000256" key="2">
    <source>
        <dbReference type="ARBA" id="ARBA00007262"/>
    </source>
</evidence>
<sequence>MGNEVSKFVKNAVEHVKETIVDMHPVRAVFHIVKGILVLAPGIIAGPVLALAGFTGAGVAAGSIAAGVQSLMRTVTAGSTFATLQSAAMGGYGTSAVAEVVRGAVIASEARARFRERGT</sequence>
<evidence type="ECO:0000313" key="6">
    <source>
        <dbReference type="EMBL" id="PSN69109.1"/>
    </source>
</evidence>
<evidence type="ECO:0000256" key="5">
    <source>
        <dbReference type="ARBA" id="ARBA00023136"/>
    </source>
</evidence>
<keyword evidence="4" id="KW-1133">Transmembrane helix</keyword>
<dbReference type="OrthoDB" id="3798292at2759"/>
<dbReference type="Gene3D" id="6.10.110.10">
    <property type="match status" value="1"/>
</dbReference>
<proteinExistence type="inferred from homology"/>
<dbReference type="EMBL" id="KZ678133">
    <property type="protein sequence ID" value="PSN69109.1"/>
    <property type="molecule type" value="Genomic_DNA"/>
</dbReference>
<accession>A0A2T2NUR4</accession>
<evidence type="ECO:0000256" key="1">
    <source>
        <dbReference type="ARBA" id="ARBA00004141"/>
    </source>
</evidence>
<comment type="similarity">
    <text evidence="2">Belongs to the IFI6/IFI27 family.</text>
</comment>
<dbReference type="InterPro" id="IPR038213">
    <property type="entry name" value="IFI6/IFI27-like_sf"/>
</dbReference>
<gene>
    <name evidence="6" type="ORF">BS50DRAFT_619792</name>
</gene>
<evidence type="ECO:0000256" key="3">
    <source>
        <dbReference type="ARBA" id="ARBA00022692"/>
    </source>
</evidence>